<dbReference type="InterPro" id="IPR036318">
    <property type="entry name" value="FAD-bd_PCMH-like_sf"/>
</dbReference>
<accession>A0A2P5I0K1</accession>
<comment type="caution">
    <text evidence="7">The sequence shown here is derived from an EMBL/GenBank/DDBJ whole genome shotgun (WGS) entry which is preliminary data.</text>
</comment>
<feature type="domain" description="FAD-binding PCMH-type" evidence="6">
    <location>
        <begin position="75"/>
        <end position="247"/>
    </location>
</feature>
<proteinExistence type="inferred from homology"/>
<dbReference type="InterPro" id="IPR006094">
    <property type="entry name" value="Oxid_FAD_bind_N"/>
</dbReference>
<evidence type="ECO:0000259" key="6">
    <source>
        <dbReference type="PROSITE" id="PS51387"/>
    </source>
</evidence>
<keyword evidence="3" id="KW-0274">FAD</keyword>
<evidence type="ECO:0000256" key="5">
    <source>
        <dbReference type="SAM" id="SignalP"/>
    </source>
</evidence>
<dbReference type="OrthoDB" id="415825at2759"/>
<dbReference type="InParanoid" id="A0A2P5I0K1"/>
<dbReference type="InterPro" id="IPR016167">
    <property type="entry name" value="FAD-bd_PCMH_sub1"/>
</dbReference>
<dbReference type="Gene3D" id="3.40.462.20">
    <property type="match status" value="1"/>
</dbReference>
<dbReference type="Gene3D" id="3.30.465.10">
    <property type="match status" value="1"/>
</dbReference>
<dbReference type="InterPro" id="IPR016166">
    <property type="entry name" value="FAD-bd_PCMH"/>
</dbReference>
<evidence type="ECO:0000256" key="4">
    <source>
        <dbReference type="ARBA" id="ARBA00023002"/>
    </source>
</evidence>
<dbReference type="GO" id="GO:0016491">
    <property type="term" value="F:oxidoreductase activity"/>
    <property type="evidence" value="ECO:0007669"/>
    <property type="project" value="UniProtKB-KW"/>
</dbReference>
<dbReference type="InterPro" id="IPR016169">
    <property type="entry name" value="FAD-bd_PCMH_sub2"/>
</dbReference>
<keyword evidence="5" id="KW-0732">Signal</keyword>
<dbReference type="AlphaFoldDB" id="A0A2P5I0K1"/>
<dbReference type="EMBL" id="MAVT02000416">
    <property type="protein sequence ID" value="POS76014.1"/>
    <property type="molecule type" value="Genomic_DNA"/>
</dbReference>
<dbReference type="STRING" id="158607.A0A2P5I0K1"/>
<dbReference type="PANTHER" id="PTHR42973">
    <property type="entry name" value="BINDING OXIDOREDUCTASE, PUTATIVE (AFU_ORTHOLOGUE AFUA_1G17690)-RELATED"/>
    <property type="match status" value="1"/>
</dbReference>
<evidence type="ECO:0000313" key="7">
    <source>
        <dbReference type="EMBL" id="POS76014.1"/>
    </source>
</evidence>
<dbReference type="InterPro" id="IPR050416">
    <property type="entry name" value="FAD-linked_Oxidoreductase"/>
</dbReference>
<reference evidence="7" key="1">
    <citation type="submission" date="2017-09" db="EMBL/GenBank/DDBJ databases">
        <title>Polyketide synthases of a Diaporthe helianthi virulent isolate.</title>
        <authorList>
            <person name="Baroncelli R."/>
        </authorList>
    </citation>
    <scope>NUCLEOTIDE SEQUENCE [LARGE SCALE GENOMIC DNA]</scope>
    <source>
        <strain evidence="7">7/96</strain>
    </source>
</reference>
<comment type="similarity">
    <text evidence="1">Belongs to the oxygen-dependent FAD-linked oxidoreductase family.</text>
</comment>
<dbReference type="SUPFAM" id="SSF56176">
    <property type="entry name" value="FAD-binding/transporter-associated domain-like"/>
    <property type="match status" value="1"/>
</dbReference>
<evidence type="ECO:0000256" key="1">
    <source>
        <dbReference type="ARBA" id="ARBA00005466"/>
    </source>
</evidence>
<keyword evidence="8" id="KW-1185">Reference proteome</keyword>
<keyword evidence="2" id="KW-0285">Flavoprotein</keyword>
<organism evidence="7 8">
    <name type="scientific">Diaporthe helianthi</name>
    <dbReference type="NCBI Taxonomy" id="158607"/>
    <lineage>
        <taxon>Eukaryota</taxon>
        <taxon>Fungi</taxon>
        <taxon>Dikarya</taxon>
        <taxon>Ascomycota</taxon>
        <taxon>Pezizomycotina</taxon>
        <taxon>Sordariomycetes</taxon>
        <taxon>Sordariomycetidae</taxon>
        <taxon>Diaporthales</taxon>
        <taxon>Diaporthaceae</taxon>
        <taxon>Diaporthe</taxon>
    </lineage>
</organism>
<sequence>MYFQSLKTAVLFLSGVAAAAKLPYALRDANSSVIPTAPKAGQVQQELGPQLSTGATMYFPRSEQYDDATSRWNIYGQPNISVVVEVATADDVSTVVKYANQAELPFIAVNRGHGSPFTLSGVQNGIQIWLNKLTDITISEDGESAVMGGGVFVEQVIGVLAEQGKASASGACGCVGNTGAGLGGGHGRLQGFFGLVLDNFISLDVVLWNGTQITVSNDSYPDLFWGFRGAGHNFGIVTSFNYKVYDQPAPVWFLGQYSFMQDQLENIFDEMNRQSEATLPMEMGLLLLNYAWDTTVSTTEPVLILTINYAGDSAAASAYADPFKAFNPVTTTEELVPYEQVANASGTGLDSALCGHGTQRMQFAADLLTYNVTTSRELYDLFKEVSVAKPEFRGTILVFESYSVQGIKAVDPDSTAYPHRGDSIIWTQVIQYDYNPSLDAEAIAWGEQARSIAHAGQEPGAELNVYVNYAFGSETLESMYGYEPWRLAKLRDLKRTWDPHGKFNYYMPIS</sequence>
<dbReference type="Pfam" id="PF01565">
    <property type="entry name" value="FAD_binding_4"/>
    <property type="match status" value="1"/>
</dbReference>
<protein>
    <submittedName>
        <fullName evidence="7">FAD binding domain-containing protein</fullName>
    </submittedName>
</protein>
<evidence type="ECO:0000313" key="8">
    <source>
        <dbReference type="Proteomes" id="UP000094444"/>
    </source>
</evidence>
<dbReference type="PANTHER" id="PTHR42973:SF8">
    <property type="entry name" value="FAD-BINDING PCMH-TYPE DOMAIN-CONTAINING PROTEIN"/>
    <property type="match status" value="1"/>
</dbReference>
<feature type="signal peptide" evidence="5">
    <location>
        <begin position="1"/>
        <end position="19"/>
    </location>
</feature>
<evidence type="ECO:0000256" key="3">
    <source>
        <dbReference type="ARBA" id="ARBA00022827"/>
    </source>
</evidence>
<gene>
    <name evidence="7" type="ORF">DHEL01_v205585</name>
</gene>
<feature type="chain" id="PRO_5015177973" evidence="5">
    <location>
        <begin position="20"/>
        <end position="510"/>
    </location>
</feature>
<dbReference type="GO" id="GO:0071949">
    <property type="term" value="F:FAD binding"/>
    <property type="evidence" value="ECO:0007669"/>
    <property type="project" value="InterPro"/>
</dbReference>
<name>A0A2P5I0K1_DIAHE</name>
<dbReference type="Proteomes" id="UP000094444">
    <property type="component" value="Unassembled WGS sequence"/>
</dbReference>
<dbReference type="PROSITE" id="PS51387">
    <property type="entry name" value="FAD_PCMH"/>
    <property type="match status" value="1"/>
</dbReference>
<keyword evidence="4" id="KW-0560">Oxidoreductase</keyword>
<evidence type="ECO:0000256" key="2">
    <source>
        <dbReference type="ARBA" id="ARBA00022630"/>
    </source>
</evidence>
<dbReference type="Gene3D" id="3.30.43.10">
    <property type="entry name" value="Uridine Diphospho-n-acetylenolpyruvylglucosamine Reductase, domain 2"/>
    <property type="match status" value="1"/>
</dbReference>